<dbReference type="InterPro" id="IPR020845">
    <property type="entry name" value="AMP-binding_CS"/>
</dbReference>
<keyword evidence="4" id="KW-0067">ATP-binding</keyword>
<dbReference type="GO" id="GO:0005783">
    <property type="term" value="C:endoplasmic reticulum"/>
    <property type="evidence" value="ECO:0007669"/>
    <property type="project" value="TreeGrafter"/>
</dbReference>
<evidence type="ECO:0000256" key="6">
    <source>
        <dbReference type="SAM" id="MobiDB-lite"/>
    </source>
</evidence>
<dbReference type="GO" id="GO:0005886">
    <property type="term" value="C:plasma membrane"/>
    <property type="evidence" value="ECO:0007669"/>
    <property type="project" value="TreeGrafter"/>
</dbReference>
<dbReference type="GO" id="GO:0005524">
    <property type="term" value="F:ATP binding"/>
    <property type="evidence" value="ECO:0007669"/>
    <property type="project" value="UniProtKB-KW"/>
</dbReference>
<organism evidence="8 9">
    <name type="scientific">Chytriomyces confervae</name>
    <dbReference type="NCBI Taxonomy" id="246404"/>
    <lineage>
        <taxon>Eukaryota</taxon>
        <taxon>Fungi</taxon>
        <taxon>Fungi incertae sedis</taxon>
        <taxon>Chytridiomycota</taxon>
        <taxon>Chytridiomycota incertae sedis</taxon>
        <taxon>Chytridiomycetes</taxon>
        <taxon>Chytridiales</taxon>
        <taxon>Chytriomycetaceae</taxon>
        <taxon>Chytriomyces</taxon>
    </lineage>
</organism>
<keyword evidence="9" id="KW-1185">Reference proteome</keyword>
<feature type="compositionally biased region" description="Polar residues" evidence="6">
    <location>
        <begin position="27"/>
        <end position="36"/>
    </location>
</feature>
<dbReference type="GO" id="GO:0004467">
    <property type="term" value="F:long-chain fatty acid-CoA ligase activity"/>
    <property type="evidence" value="ECO:0007669"/>
    <property type="project" value="UniProtKB-EC"/>
</dbReference>
<evidence type="ECO:0000256" key="1">
    <source>
        <dbReference type="ARBA" id="ARBA00006432"/>
    </source>
</evidence>
<dbReference type="Gene3D" id="3.40.50.12780">
    <property type="entry name" value="N-terminal domain of ligase-like"/>
    <property type="match status" value="1"/>
</dbReference>
<dbReference type="Pfam" id="PF00501">
    <property type="entry name" value="AMP-binding"/>
    <property type="match status" value="1"/>
</dbReference>
<feature type="region of interest" description="Disordered" evidence="6">
    <location>
        <begin position="1"/>
        <end position="36"/>
    </location>
</feature>
<reference evidence="8 9" key="1">
    <citation type="journal article" date="2019" name="Sci. Rep.">
        <title>Comparative genomics of chytrid fungi reveal insights into the obligate biotrophic and pathogenic lifestyle of Synchytrium endobioticum.</title>
        <authorList>
            <person name="van de Vossenberg B.T.L.H."/>
            <person name="Warris S."/>
            <person name="Nguyen H.D.T."/>
            <person name="van Gent-Pelzer M.P.E."/>
            <person name="Joly D.L."/>
            <person name="van de Geest H.C."/>
            <person name="Bonants P.J.M."/>
            <person name="Smith D.S."/>
            <person name="Levesque C.A."/>
            <person name="van der Lee T.A.J."/>
        </authorList>
    </citation>
    <scope>NUCLEOTIDE SEQUENCE [LARGE SCALE GENOMIC DNA]</scope>
    <source>
        <strain evidence="8 9">CBS 675.73</strain>
    </source>
</reference>
<dbReference type="Proteomes" id="UP000320333">
    <property type="component" value="Unassembled WGS sequence"/>
</dbReference>
<protein>
    <recommendedName>
        <fullName evidence="7">AMP-dependent synthetase/ligase domain-containing protein</fullName>
    </recommendedName>
</protein>
<dbReference type="STRING" id="246404.A0A507FFI2"/>
<dbReference type="PRINTS" id="PR00154">
    <property type="entry name" value="AMPBINDING"/>
</dbReference>
<dbReference type="PANTHER" id="PTHR43272">
    <property type="entry name" value="LONG-CHAIN-FATTY-ACID--COA LIGASE"/>
    <property type="match status" value="1"/>
</dbReference>
<dbReference type="AlphaFoldDB" id="A0A507FFI2"/>
<proteinExistence type="inferred from homology"/>
<sequence>MVNLRTQSVPLADTSSASSGPIRRSAKSPQTLTTTPEESVETVFDIVTRGFDKHKDVQMFGQRAVVRVIEEEKEVTKKVPGGGEVKEMKRWKYFEMGPYDWLTWAQAKVIISAYASGYRALGLGKGDKLTIFADTSRDWMFTAMACFMQSITITTAYATLGEEGLSHSLQECEVSTVFTNAELLPAIKNIAPNVKTLKSVVYSGTADVKHLEQLKKDHPRLSVLSLDELKALGEKNPVPFVAPGKDDLALIMYTSGSTGPPKGVMITHANVVAAISGAVIYLDAYVERGVQEVFLAYLPLAHILEFTIEMTLLYMNVQIGYGGVKTLTDASVRNCKGDIRELRPTVFAGVPAVWEGIRKAVDSKIRGAGTVGQMIFHAAYNIKWWLMQAGLEFLAYPLDVLVFNKIKDQVGGRMKFAVSGGAPMPKSTQQFLNVTATKVINGYGMTEATAVLAIQEVKQAAALGITGAPVSCVELKLVDVAEAGYKSSNVPKPQGEIWARGPSIMKGYYKQAELTKEVFTEDGWLMTGDIGEWNSDGTLSIIDRKKNLVKLSNGEYIALEKLEANYKVSKYVHNICIHADSEKSYAVALIQPIEKEIRNLAAELNKTPGVDVDHLDYEELCTRKDIRAAVLGSLKDVAKSIGLKPAEVVGQVFLTFEEWTPQNGMLTAAMKLQRKAIANKHKVHVAAMYAD</sequence>
<evidence type="ECO:0000256" key="2">
    <source>
        <dbReference type="ARBA" id="ARBA00022598"/>
    </source>
</evidence>
<evidence type="ECO:0000256" key="5">
    <source>
        <dbReference type="ARBA" id="ARBA00036813"/>
    </source>
</evidence>
<feature type="domain" description="AMP-dependent synthetase/ligase" evidence="7">
    <location>
        <begin position="97"/>
        <end position="509"/>
    </location>
</feature>
<comment type="catalytic activity">
    <reaction evidence="5">
        <text>a long-chain fatty acid + ATP + CoA = a long-chain fatty acyl-CoA + AMP + diphosphate</text>
        <dbReference type="Rhea" id="RHEA:15421"/>
        <dbReference type="ChEBI" id="CHEBI:30616"/>
        <dbReference type="ChEBI" id="CHEBI:33019"/>
        <dbReference type="ChEBI" id="CHEBI:57287"/>
        <dbReference type="ChEBI" id="CHEBI:57560"/>
        <dbReference type="ChEBI" id="CHEBI:83139"/>
        <dbReference type="ChEBI" id="CHEBI:456215"/>
        <dbReference type="EC" id="6.2.1.3"/>
    </reaction>
</comment>
<evidence type="ECO:0000313" key="8">
    <source>
        <dbReference type="EMBL" id="TPX75111.1"/>
    </source>
</evidence>
<dbReference type="PROSITE" id="PS00455">
    <property type="entry name" value="AMP_BINDING"/>
    <property type="match status" value="1"/>
</dbReference>
<dbReference type="OrthoDB" id="1700726at2759"/>
<evidence type="ECO:0000256" key="3">
    <source>
        <dbReference type="ARBA" id="ARBA00022741"/>
    </source>
</evidence>
<dbReference type="InterPro" id="IPR020459">
    <property type="entry name" value="AMP-binding"/>
</dbReference>
<evidence type="ECO:0000259" key="7">
    <source>
        <dbReference type="Pfam" id="PF00501"/>
    </source>
</evidence>
<comment type="similarity">
    <text evidence="1">Belongs to the ATP-dependent AMP-binding enzyme family.</text>
</comment>
<dbReference type="EMBL" id="QEAP01000095">
    <property type="protein sequence ID" value="TPX75111.1"/>
    <property type="molecule type" value="Genomic_DNA"/>
</dbReference>
<evidence type="ECO:0000313" key="9">
    <source>
        <dbReference type="Proteomes" id="UP000320333"/>
    </source>
</evidence>
<accession>A0A507FFI2</accession>
<feature type="compositionally biased region" description="Polar residues" evidence="6">
    <location>
        <begin position="1"/>
        <end position="19"/>
    </location>
</feature>
<dbReference type="SUPFAM" id="SSF56801">
    <property type="entry name" value="Acetyl-CoA synthetase-like"/>
    <property type="match status" value="1"/>
</dbReference>
<gene>
    <name evidence="8" type="ORF">CcCBS67573_g03628</name>
</gene>
<comment type="caution">
    <text evidence="8">The sequence shown here is derived from an EMBL/GenBank/DDBJ whole genome shotgun (WGS) entry which is preliminary data.</text>
</comment>
<keyword evidence="3" id="KW-0547">Nucleotide-binding</keyword>
<name>A0A507FFI2_9FUNG</name>
<keyword evidence="2" id="KW-0436">Ligase</keyword>
<evidence type="ECO:0000256" key="4">
    <source>
        <dbReference type="ARBA" id="ARBA00022840"/>
    </source>
</evidence>
<dbReference type="GO" id="GO:0035336">
    <property type="term" value="P:long-chain fatty-acyl-CoA metabolic process"/>
    <property type="evidence" value="ECO:0007669"/>
    <property type="project" value="TreeGrafter"/>
</dbReference>
<dbReference type="InterPro" id="IPR042099">
    <property type="entry name" value="ANL_N_sf"/>
</dbReference>
<dbReference type="InterPro" id="IPR000873">
    <property type="entry name" value="AMP-dep_synth/lig_dom"/>
</dbReference>
<dbReference type="GO" id="GO:0005811">
    <property type="term" value="C:lipid droplet"/>
    <property type="evidence" value="ECO:0007669"/>
    <property type="project" value="TreeGrafter"/>
</dbReference>
<dbReference type="PANTHER" id="PTHR43272:SF83">
    <property type="entry name" value="ACYL-COA SYNTHETASE LONG-CHAIN, ISOFORM J"/>
    <property type="match status" value="1"/>
</dbReference>